<reference evidence="1 2" key="1">
    <citation type="journal article" date="2018" name="ISME J.">
        <title>Endosymbiont genomes yield clues of tubeworm success.</title>
        <authorList>
            <person name="Li Y."/>
            <person name="Liles M.R."/>
            <person name="Halanych K.M."/>
        </authorList>
    </citation>
    <scope>NUCLEOTIDE SEQUENCE [LARGE SCALE GENOMIC DNA]</scope>
    <source>
        <strain evidence="1">A1464</strain>
    </source>
</reference>
<keyword evidence="2" id="KW-1185">Reference proteome</keyword>
<evidence type="ECO:0000313" key="2">
    <source>
        <dbReference type="Proteomes" id="UP000254266"/>
    </source>
</evidence>
<accession>A0A370DC80</accession>
<dbReference type="Proteomes" id="UP000254266">
    <property type="component" value="Unassembled WGS sequence"/>
</dbReference>
<proteinExistence type="predicted"/>
<evidence type="ECO:0000313" key="1">
    <source>
        <dbReference type="EMBL" id="RDH82495.1"/>
    </source>
</evidence>
<comment type="caution">
    <text evidence="1">The sequence shown here is derived from an EMBL/GenBank/DDBJ whole genome shotgun (WGS) entry which is preliminary data.</text>
</comment>
<dbReference type="AlphaFoldDB" id="A0A370DC80"/>
<sequence length="104" mass="12201">MTTTSNFRGLEGMLTFHDRKIGVLGNNHQFISYNSFNTSFSAQLEKFSREYELSPDDYMPGYFNSDSYGHLKEVDWNNLNLVLTNDIFKRLTNLEKNYLKKLKS</sequence>
<dbReference type="EMBL" id="QFXC01000011">
    <property type="protein sequence ID" value="RDH82495.1"/>
    <property type="molecule type" value="Genomic_DNA"/>
</dbReference>
<gene>
    <name evidence="1" type="ORF">DIZ80_09420</name>
</gene>
<protein>
    <submittedName>
        <fullName evidence="1">Uncharacterized protein</fullName>
    </submittedName>
</protein>
<organism evidence="1 2">
    <name type="scientific">endosymbiont of Galathealinum brachiosum</name>
    <dbReference type="NCBI Taxonomy" id="2200906"/>
    <lineage>
        <taxon>Bacteria</taxon>
        <taxon>Pseudomonadati</taxon>
        <taxon>Pseudomonadota</taxon>
        <taxon>Gammaproteobacteria</taxon>
        <taxon>sulfur-oxidizing symbionts</taxon>
    </lineage>
</organism>
<name>A0A370DC80_9GAMM</name>